<dbReference type="InterPro" id="IPR042213">
    <property type="entry name" value="NBD_C_sf"/>
</dbReference>
<gene>
    <name evidence="2" type="ORF">GCM10025869_15650</name>
</gene>
<protein>
    <recommendedName>
        <fullName evidence="1">Four-carbon acid sugar kinase nucleotide binding domain-containing protein</fullName>
    </recommendedName>
</protein>
<dbReference type="SUPFAM" id="SSF142764">
    <property type="entry name" value="YgbK-like"/>
    <property type="match status" value="1"/>
</dbReference>
<reference evidence="3" key="1">
    <citation type="journal article" date="2019" name="Int. J. Syst. Evol. Microbiol.">
        <title>The Global Catalogue of Microorganisms (GCM) 10K type strain sequencing project: providing services to taxonomists for standard genome sequencing and annotation.</title>
        <authorList>
            <consortium name="The Broad Institute Genomics Platform"/>
            <consortium name="The Broad Institute Genome Sequencing Center for Infectious Disease"/>
            <person name="Wu L."/>
            <person name="Ma J."/>
        </authorList>
    </citation>
    <scope>NUCLEOTIDE SEQUENCE [LARGE SCALE GENOMIC DNA]</scope>
    <source>
        <strain evidence="3">NBRC 108755</strain>
    </source>
</reference>
<proteinExistence type="predicted"/>
<evidence type="ECO:0000259" key="1">
    <source>
        <dbReference type="Pfam" id="PF17042"/>
    </source>
</evidence>
<comment type="caution">
    <text evidence="2">The sequence shown here is derived from an EMBL/GenBank/DDBJ whole genome shotgun (WGS) entry which is preliminary data.</text>
</comment>
<accession>A0ABQ6JU59</accession>
<dbReference type="EMBL" id="BSVA01000001">
    <property type="protein sequence ID" value="GMA91036.1"/>
    <property type="molecule type" value="Genomic_DNA"/>
</dbReference>
<evidence type="ECO:0000313" key="3">
    <source>
        <dbReference type="Proteomes" id="UP001157069"/>
    </source>
</evidence>
<dbReference type="Proteomes" id="UP001157069">
    <property type="component" value="Unassembled WGS sequence"/>
</dbReference>
<dbReference type="Gene3D" id="3.40.980.20">
    <property type="entry name" value="Four-carbon acid sugar kinase, nucleotide binding domain"/>
    <property type="match status" value="1"/>
</dbReference>
<evidence type="ECO:0000313" key="2">
    <source>
        <dbReference type="EMBL" id="GMA91036.1"/>
    </source>
</evidence>
<dbReference type="InterPro" id="IPR031475">
    <property type="entry name" value="NBD_C"/>
</dbReference>
<keyword evidence="3" id="KW-1185">Reference proteome</keyword>
<dbReference type="Pfam" id="PF17042">
    <property type="entry name" value="NBD_C"/>
    <property type="match status" value="1"/>
</dbReference>
<sequence>MVVDAVRAAHDRAGAVAETLDGIRADLAAGRLPIVSAGHDAEAIAAAQTALGVGAAADAVEAVLAEVALAAVAELGVRGLLVAGGETSGAVTRALGVRALRLTRRVDPGVAWASGRATAVAGEPVLGVLLKSGNFGGVDLLTRAWEEAP</sequence>
<feature type="domain" description="Four-carbon acid sugar kinase nucleotide binding" evidence="1">
    <location>
        <begin position="6"/>
        <end position="141"/>
    </location>
</feature>
<name>A0ABQ6JU59_9MICO</name>
<organism evidence="2 3">
    <name type="scientific">Homoserinibacter gongjuensis</name>
    <dbReference type="NCBI Taxonomy" id="1162968"/>
    <lineage>
        <taxon>Bacteria</taxon>
        <taxon>Bacillati</taxon>
        <taxon>Actinomycetota</taxon>
        <taxon>Actinomycetes</taxon>
        <taxon>Micrococcales</taxon>
        <taxon>Microbacteriaceae</taxon>
        <taxon>Homoserinibacter</taxon>
    </lineage>
</organism>